<dbReference type="GO" id="GO:0003700">
    <property type="term" value="F:DNA-binding transcription factor activity"/>
    <property type="evidence" value="ECO:0007669"/>
    <property type="project" value="InterPro"/>
</dbReference>
<dbReference type="SUPFAM" id="SSF118290">
    <property type="entry name" value="WRKY DNA-binding domain"/>
    <property type="match status" value="1"/>
</dbReference>
<evidence type="ECO:0000313" key="8">
    <source>
        <dbReference type="EMBL" id="KAK3042342.1"/>
    </source>
</evidence>
<dbReference type="GO" id="GO:0005634">
    <property type="term" value="C:nucleus"/>
    <property type="evidence" value="ECO:0007669"/>
    <property type="project" value="UniProtKB-SubCell"/>
</dbReference>
<evidence type="ECO:0000259" key="7">
    <source>
        <dbReference type="PROSITE" id="PS50811"/>
    </source>
</evidence>
<organism evidence="8 9">
    <name type="scientific">Escallonia herrerae</name>
    <dbReference type="NCBI Taxonomy" id="1293975"/>
    <lineage>
        <taxon>Eukaryota</taxon>
        <taxon>Viridiplantae</taxon>
        <taxon>Streptophyta</taxon>
        <taxon>Embryophyta</taxon>
        <taxon>Tracheophyta</taxon>
        <taxon>Spermatophyta</taxon>
        <taxon>Magnoliopsida</taxon>
        <taxon>eudicotyledons</taxon>
        <taxon>Gunneridae</taxon>
        <taxon>Pentapetalae</taxon>
        <taxon>asterids</taxon>
        <taxon>campanulids</taxon>
        <taxon>Escalloniales</taxon>
        <taxon>Escalloniaceae</taxon>
        <taxon>Escallonia</taxon>
    </lineage>
</organism>
<dbReference type="Pfam" id="PF03106">
    <property type="entry name" value="WRKY"/>
    <property type="match status" value="1"/>
</dbReference>
<comment type="subcellular location">
    <subcellularLocation>
        <location evidence="1">Nucleus</location>
    </subcellularLocation>
</comment>
<name>A0AA88X9B9_9ASTE</name>
<evidence type="ECO:0000256" key="3">
    <source>
        <dbReference type="ARBA" id="ARBA00023125"/>
    </source>
</evidence>
<dbReference type="PANTHER" id="PTHR31221:SF334">
    <property type="entry name" value="WRKY TRANSCRIPTION FACTOR 57-RELATED"/>
    <property type="match status" value="1"/>
</dbReference>
<sequence>MDDRAGDDPPTDFSREGSWSLGGDYFFGCDRESSILGEFGWNLQPEASRELDRIDPDFARCSAASVAESAVGGGAAAGQEAQARPVGKPLSNDQSASSSSSEDVPEKSTASGGGSSGKPLSDSASYYRCTNTKCIVKKRVERSSEDPTIVITTYEGQHCHHTVGFPRGGLISHDAAFASHLSPSAYYPGVQLPRERSLSINESQVLSGEAGKSQLLPQASHQHPADEGLLGDMVSPRMRNV</sequence>
<dbReference type="Proteomes" id="UP001188597">
    <property type="component" value="Unassembled WGS sequence"/>
</dbReference>
<dbReference type="Gene3D" id="2.20.25.80">
    <property type="entry name" value="WRKY domain"/>
    <property type="match status" value="1"/>
</dbReference>
<accession>A0AA88X9B9</accession>
<keyword evidence="5" id="KW-0539">Nucleus</keyword>
<dbReference type="PROSITE" id="PS50811">
    <property type="entry name" value="WRKY"/>
    <property type="match status" value="1"/>
</dbReference>
<dbReference type="PANTHER" id="PTHR31221">
    <property type="entry name" value="WRKY TRANSCRIPTION FACTOR PROTEIN 1-RELATED"/>
    <property type="match status" value="1"/>
</dbReference>
<feature type="region of interest" description="Disordered" evidence="6">
    <location>
        <begin position="69"/>
        <end position="122"/>
    </location>
</feature>
<gene>
    <name evidence="8" type="ORF">RJ639_002388</name>
</gene>
<evidence type="ECO:0000256" key="2">
    <source>
        <dbReference type="ARBA" id="ARBA00023015"/>
    </source>
</evidence>
<dbReference type="GO" id="GO:0043565">
    <property type="term" value="F:sequence-specific DNA binding"/>
    <property type="evidence" value="ECO:0007669"/>
    <property type="project" value="InterPro"/>
</dbReference>
<keyword evidence="4" id="KW-0804">Transcription</keyword>
<protein>
    <recommendedName>
        <fullName evidence="7">WRKY domain-containing protein</fullName>
    </recommendedName>
</protein>
<proteinExistence type="predicted"/>
<keyword evidence="3" id="KW-0238">DNA-binding</keyword>
<keyword evidence="2" id="KW-0805">Transcription regulation</keyword>
<evidence type="ECO:0000256" key="1">
    <source>
        <dbReference type="ARBA" id="ARBA00004123"/>
    </source>
</evidence>
<reference evidence="8" key="1">
    <citation type="submission" date="2022-12" db="EMBL/GenBank/DDBJ databases">
        <title>Draft genome assemblies for two species of Escallonia (Escalloniales).</title>
        <authorList>
            <person name="Chanderbali A."/>
            <person name="Dervinis C."/>
            <person name="Anghel I."/>
            <person name="Soltis D."/>
            <person name="Soltis P."/>
            <person name="Zapata F."/>
        </authorList>
    </citation>
    <scope>NUCLEOTIDE SEQUENCE</scope>
    <source>
        <strain evidence="8">UCBG64.0493</strain>
        <tissue evidence="8">Leaf</tissue>
    </source>
</reference>
<evidence type="ECO:0000313" key="9">
    <source>
        <dbReference type="Proteomes" id="UP001188597"/>
    </source>
</evidence>
<dbReference type="InterPro" id="IPR044810">
    <property type="entry name" value="WRKY_plant"/>
</dbReference>
<feature type="region of interest" description="Disordered" evidence="6">
    <location>
        <begin position="217"/>
        <end position="241"/>
    </location>
</feature>
<evidence type="ECO:0000256" key="6">
    <source>
        <dbReference type="SAM" id="MobiDB-lite"/>
    </source>
</evidence>
<dbReference type="SMART" id="SM00774">
    <property type="entry name" value="WRKY"/>
    <property type="match status" value="1"/>
</dbReference>
<dbReference type="InterPro" id="IPR003657">
    <property type="entry name" value="WRKY_dom"/>
</dbReference>
<feature type="domain" description="WRKY" evidence="7">
    <location>
        <begin position="125"/>
        <end position="163"/>
    </location>
</feature>
<evidence type="ECO:0000256" key="5">
    <source>
        <dbReference type="ARBA" id="ARBA00023242"/>
    </source>
</evidence>
<evidence type="ECO:0000256" key="4">
    <source>
        <dbReference type="ARBA" id="ARBA00023163"/>
    </source>
</evidence>
<dbReference type="InterPro" id="IPR036576">
    <property type="entry name" value="WRKY_dom_sf"/>
</dbReference>
<dbReference type="EMBL" id="JAVXUP010000021">
    <property type="protein sequence ID" value="KAK3042342.1"/>
    <property type="molecule type" value="Genomic_DNA"/>
</dbReference>
<comment type="caution">
    <text evidence="8">The sequence shown here is derived from an EMBL/GenBank/DDBJ whole genome shotgun (WGS) entry which is preliminary data.</text>
</comment>
<keyword evidence="9" id="KW-1185">Reference proteome</keyword>
<dbReference type="AlphaFoldDB" id="A0AA88X9B9"/>